<evidence type="ECO:0000256" key="1">
    <source>
        <dbReference type="SAM" id="Phobius"/>
    </source>
</evidence>
<dbReference type="eggNOG" id="COG3011">
    <property type="taxonomic scope" value="Bacteria"/>
</dbReference>
<keyword evidence="1" id="KW-1133">Transmembrane helix</keyword>
<sequence>MAFGLALGDHWHALTVGAGVTVGALTLSRVPGFAACFSAIYNWIALLGQSAGFKPDDLNREGRKFGLLRALVGMLVIWRYLPILFSAMAGGDAVPIAMAAAALTCAVLLVVGLFVPIVALVLGLSINLVIDTQLSNPGLGSLLVAILCTGFVLYPWSDWSVDSLLSRRPGFVGGVVRAMYSPWGTPSASAACVARMVPFLAYAAISLYSSWEHLRDPMWRAGDVVGFLMVMPLTNPKMYEWFSMAAGTWPTLYHWVSVFATAGMIVWQMAMLPMVLLSKYSRWFVILWGISFFHRVGAPAEHQNAGCFRVHPVGLGFHQLAA</sequence>
<reference evidence="2 3" key="1">
    <citation type="submission" date="2011-06" db="EMBL/GenBank/DDBJ databases">
        <authorList>
            <person name="Bador J."/>
            <person name="Amoureux L."/>
            <person name="Neuwirth C."/>
        </authorList>
    </citation>
    <scope>NUCLEOTIDE SEQUENCE [LARGE SCALE GENOMIC DNA]</scope>
    <source>
        <strain evidence="2 3">AXX-A</strain>
    </source>
</reference>
<dbReference type="EMBL" id="AFRQ01000133">
    <property type="protein sequence ID" value="EGP43099.1"/>
    <property type="molecule type" value="Genomic_DNA"/>
</dbReference>
<dbReference type="AlphaFoldDB" id="F7T9D9"/>
<organism evidence="2 3">
    <name type="scientific">Achromobacter insuavis AXX-A</name>
    <dbReference type="NCBI Taxonomy" id="1003200"/>
    <lineage>
        <taxon>Bacteria</taxon>
        <taxon>Pseudomonadati</taxon>
        <taxon>Pseudomonadota</taxon>
        <taxon>Betaproteobacteria</taxon>
        <taxon>Burkholderiales</taxon>
        <taxon>Alcaligenaceae</taxon>
        <taxon>Achromobacter</taxon>
    </lineage>
</organism>
<feature type="transmembrane region" description="Helical" evidence="1">
    <location>
        <begin position="93"/>
        <end position="126"/>
    </location>
</feature>
<keyword evidence="1" id="KW-0472">Membrane</keyword>
<protein>
    <submittedName>
        <fullName evidence="2">Uncharacterized protein</fullName>
    </submittedName>
</protein>
<evidence type="ECO:0000313" key="3">
    <source>
        <dbReference type="Proteomes" id="UP000004853"/>
    </source>
</evidence>
<accession>F7T9D9</accession>
<proteinExistence type="predicted"/>
<dbReference type="Proteomes" id="UP000004853">
    <property type="component" value="Unassembled WGS sequence"/>
</dbReference>
<feature type="transmembrane region" description="Helical" evidence="1">
    <location>
        <begin position="138"/>
        <end position="156"/>
    </location>
</feature>
<gene>
    <name evidence="2" type="ORF">AXXA_27925</name>
</gene>
<feature type="transmembrane region" description="Helical" evidence="1">
    <location>
        <begin position="65"/>
        <end position="81"/>
    </location>
</feature>
<name>F7T9D9_9BURK</name>
<keyword evidence="1" id="KW-0812">Transmembrane</keyword>
<feature type="transmembrane region" description="Helical" evidence="1">
    <location>
        <begin position="254"/>
        <end position="277"/>
    </location>
</feature>
<dbReference type="HOGENOM" id="CLU_862281_0_0_4"/>
<evidence type="ECO:0000313" key="2">
    <source>
        <dbReference type="EMBL" id="EGP43099.1"/>
    </source>
</evidence>
<comment type="caution">
    <text evidence="2">The sequence shown here is derived from an EMBL/GenBank/DDBJ whole genome shotgun (WGS) entry which is preliminary data.</text>
</comment>
<feature type="transmembrane region" description="Helical" evidence="1">
    <location>
        <begin position="32"/>
        <end position="53"/>
    </location>
</feature>